<dbReference type="GO" id="GO:0030992">
    <property type="term" value="C:intraciliary transport particle B"/>
    <property type="evidence" value="ECO:0007669"/>
    <property type="project" value="TreeGrafter"/>
</dbReference>
<dbReference type="InterPro" id="IPR019734">
    <property type="entry name" value="TPR_rpt"/>
</dbReference>
<gene>
    <name evidence="9" type="ORF">HGH91_08995</name>
</gene>
<accession>A0A847S681</accession>
<evidence type="ECO:0000313" key="10">
    <source>
        <dbReference type="Proteomes" id="UP000552864"/>
    </source>
</evidence>
<keyword evidence="7" id="KW-0966">Cell projection</keyword>
<name>A0A847S681_9BACT</name>
<dbReference type="PANTHER" id="PTHR20931:SF0">
    <property type="entry name" value="TETRATRICOPEPTIDE REPEAT PROTEIN 30"/>
    <property type="match status" value="1"/>
</dbReference>
<dbReference type="InterPro" id="IPR039941">
    <property type="entry name" value="TT30"/>
</dbReference>
<dbReference type="PANTHER" id="PTHR20931">
    <property type="entry name" value="TETRATRICOPEPTIDE REPEAT PROTEIN 30"/>
    <property type="match status" value="1"/>
</dbReference>
<comment type="subcellular location">
    <subcellularLocation>
        <location evidence="1">Cell projection</location>
        <location evidence="1">Cilium</location>
    </subcellularLocation>
</comment>
<dbReference type="EMBL" id="JABAHZ010000002">
    <property type="protein sequence ID" value="NLR78760.1"/>
    <property type="molecule type" value="Genomic_DNA"/>
</dbReference>
<evidence type="ECO:0000256" key="7">
    <source>
        <dbReference type="ARBA" id="ARBA00023273"/>
    </source>
</evidence>
<evidence type="ECO:0000256" key="6">
    <source>
        <dbReference type="ARBA" id="ARBA00023069"/>
    </source>
</evidence>
<evidence type="ECO:0000256" key="2">
    <source>
        <dbReference type="ARBA" id="ARBA00009522"/>
    </source>
</evidence>
<sequence length="381" mass="43577">MYTILTRGIVLLQLLCCLQTAMGQQPIDRNQLMEYLQHQEYDQAIGYLQPRVQENNISQLSLLAYTYYLSGKTKDAGAAYDKVLQLDSNNLPAHQYLASIAMQMETPLAAITHYRYIARMQPNNAVACKQLSFACYAIQQFDTAFVWLQKAYHLNPADPKVAARLAEEWLGKENYQQADSITCAFMASDSLQPPVIMTAIRAAWFLKDYTRCTTLGTQLMNMKIVSPNTFSIVAAAWYTLKKYQECIGIHEYMTANRGQSENIMYYAALSYTALKNYTSSNELLQTCIDLATSKSLDGYFSSKSVNYEGLQQYKTAIAQLDTAYYLSRKPLRQYSIGRIYDLHLHNKPLATKYYKRYLQLSTPDNPAAPEIYKYLKSYVEK</sequence>
<proteinExistence type="inferred from homology"/>
<evidence type="ECO:0000256" key="8">
    <source>
        <dbReference type="SAM" id="SignalP"/>
    </source>
</evidence>
<evidence type="ECO:0000313" key="9">
    <source>
        <dbReference type="EMBL" id="NLR78760.1"/>
    </source>
</evidence>
<dbReference type="SMART" id="SM00028">
    <property type="entry name" value="TPR"/>
    <property type="match status" value="3"/>
</dbReference>
<organism evidence="9 10">
    <name type="scientific">Chitinophaga eiseniae</name>
    <dbReference type="NCBI Taxonomy" id="634771"/>
    <lineage>
        <taxon>Bacteria</taxon>
        <taxon>Pseudomonadati</taxon>
        <taxon>Bacteroidota</taxon>
        <taxon>Chitinophagia</taxon>
        <taxon>Chitinophagales</taxon>
        <taxon>Chitinophagaceae</taxon>
        <taxon>Chitinophaga</taxon>
    </lineage>
</organism>
<reference evidence="9 10" key="1">
    <citation type="submission" date="2020-04" db="EMBL/GenBank/DDBJ databases">
        <authorList>
            <person name="Yin C."/>
        </authorList>
    </citation>
    <scope>NUCLEOTIDE SEQUENCE [LARGE SCALE GENOMIC DNA]</scope>
    <source>
        <strain evidence="9 10">Ak56</strain>
    </source>
</reference>
<protein>
    <recommendedName>
        <fullName evidence="11">Tfp pilus assembly protein PilF</fullName>
    </recommendedName>
</protein>
<dbReference type="AlphaFoldDB" id="A0A847S681"/>
<dbReference type="InterPro" id="IPR011990">
    <property type="entry name" value="TPR-like_helical_dom_sf"/>
</dbReference>
<keyword evidence="8" id="KW-0732">Signal</keyword>
<comment type="similarity">
    <text evidence="2">Belongs to the TTC30/dfy-1/fleer family.</text>
</comment>
<dbReference type="Proteomes" id="UP000552864">
    <property type="component" value="Unassembled WGS sequence"/>
</dbReference>
<feature type="chain" id="PRO_5032553777" description="Tfp pilus assembly protein PilF" evidence="8">
    <location>
        <begin position="24"/>
        <end position="381"/>
    </location>
</feature>
<keyword evidence="6" id="KW-0969">Cilium</keyword>
<evidence type="ECO:0000256" key="1">
    <source>
        <dbReference type="ARBA" id="ARBA00004138"/>
    </source>
</evidence>
<comment type="caution">
    <text evidence="9">The sequence shown here is derived from an EMBL/GenBank/DDBJ whole genome shotgun (WGS) entry which is preliminary data.</text>
</comment>
<evidence type="ECO:0000256" key="3">
    <source>
        <dbReference type="ARBA" id="ARBA00022737"/>
    </source>
</evidence>
<evidence type="ECO:0008006" key="11">
    <source>
        <dbReference type="Google" id="ProtNLM"/>
    </source>
</evidence>
<dbReference type="Gene3D" id="1.25.40.10">
    <property type="entry name" value="Tetratricopeptide repeat domain"/>
    <property type="match status" value="2"/>
</dbReference>
<keyword evidence="3" id="KW-0677">Repeat</keyword>
<dbReference type="SUPFAM" id="SSF48452">
    <property type="entry name" value="TPR-like"/>
    <property type="match status" value="2"/>
</dbReference>
<keyword evidence="5" id="KW-0802">TPR repeat</keyword>
<feature type="signal peptide" evidence="8">
    <location>
        <begin position="1"/>
        <end position="23"/>
    </location>
</feature>
<dbReference type="RefSeq" id="WP_168738136.1">
    <property type="nucleotide sequence ID" value="NZ_JABAHZ010000002.1"/>
</dbReference>
<dbReference type="GO" id="GO:0120170">
    <property type="term" value="F:intraciliary transport particle B binding"/>
    <property type="evidence" value="ECO:0007669"/>
    <property type="project" value="TreeGrafter"/>
</dbReference>
<keyword evidence="4" id="KW-0970">Cilium biogenesis/degradation</keyword>
<keyword evidence="10" id="KW-1185">Reference proteome</keyword>
<dbReference type="GO" id="GO:0030030">
    <property type="term" value="P:cell projection organization"/>
    <property type="evidence" value="ECO:0007669"/>
    <property type="project" value="UniProtKB-KW"/>
</dbReference>
<evidence type="ECO:0000256" key="4">
    <source>
        <dbReference type="ARBA" id="ARBA00022794"/>
    </source>
</evidence>
<evidence type="ECO:0000256" key="5">
    <source>
        <dbReference type="ARBA" id="ARBA00022803"/>
    </source>
</evidence>